<dbReference type="Gene3D" id="1.10.287.950">
    <property type="entry name" value="Methyl-accepting chemotaxis protein"/>
    <property type="match status" value="1"/>
</dbReference>
<dbReference type="PROSITE" id="PS50111">
    <property type="entry name" value="CHEMOTAXIS_TRANSDUC_2"/>
    <property type="match status" value="1"/>
</dbReference>
<gene>
    <name evidence="13" type="ORF">ACFOOG_08805</name>
</gene>
<dbReference type="SUPFAM" id="SSF58104">
    <property type="entry name" value="Methyl-accepting chemotaxis protein (MCP) signaling domain"/>
    <property type="match status" value="1"/>
</dbReference>
<reference evidence="14" key="1">
    <citation type="journal article" date="2019" name="Int. J. Syst. Evol. Microbiol.">
        <title>The Global Catalogue of Microorganisms (GCM) 10K type strain sequencing project: providing services to taxonomists for standard genome sequencing and annotation.</title>
        <authorList>
            <consortium name="The Broad Institute Genomics Platform"/>
            <consortium name="The Broad Institute Genome Sequencing Center for Infectious Disease"/>
            <person name="Wu L."/>
            <person name="Ma J."/>
        </authorList>
    </citation>
    <scope>NUCLEOTIDE SEQUENCE [LARGE SCALE GENOMIC DNA]</scope>
    <source>
        <strain evidence="14">IBRC 10765</strain>
    </source>
</reference>
<dbReference type="InterPro" id="IPR004089">
    <property type="entry name" value="MCPsignal_dom"/>
</dbReference>
<keyword evidence="3 10" id="KW-0812">Transmembrane</keyword>
<dbReference type="Pfam" id="PF17200">
    <property type="entry name" value="sCache_2"/>
    <property type="match status" value="1"/>
</dbReference>
<dbReference type="InterPro" id="IPR003660">
    <property type="entry name" value="HAMP_dom"/>
</dbReference>
<dbReference type="SMART" id="SM00283">
    <property type="entry name" value="MA"/>
    <property type="match status" value="1"/>
</dbReference>
<evidence type="ECO:0000313" key="13">
    <source>
        <dbReference type="EMBL" id="MFC3852929.1"/>
    </source>
</evidence>
<organism evidence="13 14">
    <name type="scientific">Saccharospirillum mangrovi</name>
    <dbReference type="NCBI Taxonomy" id="2161747"/>
    <lineage>
        <taxon>Bacteria</taxon>
        <taxon>Pseudomonadati</taxon>
        <taxon>Pseudomonadota</taxon>
        <taxon>Gammaproteobacteria</taxon>
        <taxon>Oceanospirillales</taxon>
        <taxon>Saccharospirillaceae</taxon>
        <taxon>Saccharospirillum</taxon>
    </lineage>
</organism>
<feature type="domain" description="HAMP" evidence="12">
    <location>
        <begin position="231"/>
        <end position="285"/>
    </location>
</feature>
<protein>
    <submittedName>
        <fullName evidence="13">Methyl-accepting chemotaxis protein</fullName>
    </submittedName>
</protein>
<sequence length="562" mass="60223">MKFTIKARILVLALVPLVLLAILLTSYNLRQSQTIGQTAVTDFAAQMEADRRNELRNYLSLAFSSIQHLVDRPDANTNPEVQEEAKRILSQLRFDDAGDVGYMFVYDRNGVNVAHGVNPALVGRDLINFQDPNGVYLIQELLAAAQRGGDFVAYAWSNSDAEVGPKLGYARMLEQWGWMIGTGFWVEGLQAQIATIEGNVDDQLGGAFVNSLLVALVAVALIAGLALVVARSISSPLKRTLAVMNDIAQGDGDLTRRLDSHDHDEIGKLGAAFNSFADQVAALVGNIRASATTMDSNVRQLNDIMKETEHGVAQQQEESEQAATAINELAAASHEVANSANQASTAADQAEGMVVSAQQVLHNAIEVINGLASNVESAVAVVGKLDEESNNIGGVLDVIRNIAEQTNLLALNAAIEAARAGEAGRGFAVVADEVRTLASRTQASTQEIQSMIERLQAGAEQVVKVIETIRERSTSTVAETQQVDNALASVLDAVNTINSQNAQIASAAEEQTNVSETINKNMHQIVAVTELTASGTRAAAQHTKDLNETAYKLLDNVKRYTI</sequence>
<evidence type="ECO:0000256" key="6">
    <source>
        <dbReference type="ARBA" id="ARBA00023224"/>
    </source>
</evidence>
<dbReference type="SMART" id="SM00304">
    <property type="entry name" value="HAMP"/>
    <property type="match status" value="1"/>
</dbReference>
<evidence type="ECO:0000256" key="8">
    <source>
        <dbReference type="PROSITE-ProRule" id="PRU00284"/>
    </source>
</evidence>
<feature type="domain" description="Methyl-accepting transducer" evidence="11">
    <location>
        <begin position="290"/>
        <end position="526"/>
    </location>
</feature>
<keyword evidence="14" id="KW-1185">Reference proteome</keyword>
<dbReference type="PANTHER" id="PTHR32089">
    <property type="entry name" value="METHYL-ACCEPTING CHEMOTAXIS PROTEIN MCPB"/>
    <property type="match status" value="1"/>
</dbReference>
<evidence type="ECO:0000256" key="4">
    <source>
        <dbReference type="ARBA" id="ARBA00022989"/>
    </source>
</evidence>
<accession>A0ABV7ZWN3</accession>
<name>A0ABV7ZWN3_9GAMM</name>
<dbReference type="InterPro" id="IPR033480">
    <property type="entry name" value="sCache_2"/>
</dbReference>
<evidence type="ECO:0000256" key="5">
    <source>
        <dbReference type="ARBA" id="ARBA00023136"/>
    </source>
</evidence>
<evidence type="ECO:0000256" key="2">
    <source>
        <dbReference type="ARBA" id="ARBA00022475"/>
    </source>
</evidence>
<proteinExistence type="inferred from homology"/>
<keyword evidence="5 10" id="KW-0472">Membrane</keyword>
<evidence type="ECO:0000259" key="11">
    <source>
        <dbReference type="PROSITE" id="PS50111"/>
    </source>
</evidence>
<dbReference type="Proteomes" id="UP001595617">
    <property type="component" value="Unassembled WGS sequence"/>
</dbReference>
<evidence type="ECO:0000256" key="3">
    <source>
        <dbReference type="ARBA" id="ARBA00022692"/>
    </source>
</evidence>
<dbReference type="RefSeq" id="WP_380695598.1">
    <property type="nucleotide sequence ID" value="NZ_JBHRYR010000003.1"/>
</dbReference>
<feature type="coiled-coil region" evidence="9">
    <location>
        <begin position="298"/>
        <end position="332"/>
    </location>
</feature>
<keyword evidence="9" id="KW-0175">Coiled coil</keyword>
<dbReference type="PROSITE" id="PS50885">
    <property type="entry name" value="HAMP"/>
    <property type="match status" value="1"/>
</dbReference>
<evidence type="ECO:0000313" key="14">
    <source>
        <dbReference type="Proteomes" id="UP001595617"/>
    </source>
</evidence>
<dbReference type="EMBL" id="JBHRYR010000003">
    <property type="protein sequence ID" value="MFC3852929.1"/>
    <property type="molecule type" value="Genomic_DNA"/>
</dbReference>
<comment type="similarity">
    <text evidence="7">Belongs to the methyl-accepting chemotaxis (MCP) protein family.</text>
</comment>
<evidence type="ECO:0000259" key="12">
    <source>
        <dbReference type="PROSITE" id="PS50885"/>
    </source>
</evidence>
<dbReference type="Pfam" id="PF00015">
    <property type="entry name" value="MCPsignal"/>
    <property type="match status" value="1"/>
</dbReference>
<evidence type="ECO:0000256" key="7">
    <source>
        <dbReference type="ARBA" id="ARBA00029447"/>
    </source>
</evidence>
<dbReference type="Pfam" id="PF00672">
    <property type="entry name" value="HAMP"/>
    <property type="match status" value="1"/>
</dbReference>
<keyword evidence="2" id="KW-1003">Cell membrane</keyword>
<dbReference type="PANTHER" id="PTHR32089:SF119">
    <property type="entry name" value="METHYL-ACCEPTING CHEMOTAXIS PROTEIN CTPL"/>
    <property type="match status" value="1"/>
</dbReference>
<keyword evidence="6 8" id="KW-0807">Transducer</keyword>
<evidence type="ECO:0000256" key="9">
    <source>
        <dbReference type="SAM" id="Coils"/>
    </source>
</evidence>
<keyword evidence="4 10" id="KW-1133">Transmembrane helix</keyword>
<evidence type="ECO:0000256" key="1">
    <source>
        <dbReference type="ARBA" id="ARBA00004651"/>
    </source>
</evidence>
<comment type="subcellular location">
    <subcellularLocation>
        <location evidence="1">Cell membrane</location>
        <topology evidence="1">Multi-pass membrane protein</topology>
    </subcellularLocation>
</comment>
<evidence type="ECO:0000256" key="10">
    <source>
        <dbReference type="SAM" id="Phobius"/>
    </source>
</evidence>
<dbReference type="CDD" id="cd06225">
    <property type="entry name" value="HAMP"/>
    <property type="match status" value="1"/>
</dbReference>
<comment type="caution">
    <text evidence="13">The sequence shown here is derived from an EMBL/GenBank/DDBJ whole genome shotgun (WGS) entry which is preliminary data.</text>
</comment>
<feature type="transmembrane region" description="Helical" evidence="10">
    <location>
        <begin position="207"/>
        <end position="230"/>
    </location>
</feature>
<dbReference type="Gene3D" id="3.30.450.20">
    <property type="entry name" value="PAS domain"/>
    <property type="match status" value="1"/>
</dbReference>
<dbReference type="CDD" id="cd11386">
    <property type="entry name" value="MCP_signal"/>
    <property type="match status" value="1"/>
</dbReference>
<dbReference type="SMART" id="SM01049">
    <property type="entry name" value="Cache_2"/>
    <property type="match status" value="1"/>
</dbReference>